<dbReference type="InterPro" id="IPR046936">
    <property type="entry name" value="BIM1-like"/>
</dbReference>
<dbReference type="Pfam" id="PF20238">
    <property type="entry name" value="BIM1-like_dom"/>
    <property type="match status" value="1"/>
</dbReference>
<keyword evidence="6" id="KW-0449">Lipoprotein</keyword>
<evidence type="ECO:0000256" key="1">
    <source>
        <dbReference type="ARBA" id="ARBA00004236"/>
    </source>
</evidence>
<dbReference type="InterPro" id="IPR046530">
    <property type="entry name" value="BIM1-like_dom"/>
</dbReference>
<evidence type="ECO:0000256" key="9">
    <source>
        <dbReference type="SAM" id="SignalP"/>
    </source>
</evidence>
<dbReference type="PANTHER" id="PTHR34992">
    <property type="entry name" value="HYPHAL ANASTAMOSIS-7 PROTEIN"/>
    <property type="match status" value="1"/>
</dbReference>
<evidence type="ECO:0000259" key="10">
    <source>
        <dbReference type="Pfam" id="PF20238"/>
    </source>
</evidence>
<evidence type="ECO:0000256" key="7">
    <source>
        <dbReference type="ARBA" id="ARBA00037868"/>
    </source>
</evidence>
<accession>A0A1Y1W586</accession>
<reference evidence="11 12" key="1">
    <citation type="submission" date="2016-07" db="EMBL/GenBank/DDBJ databases">
        <title>Pervasive Adenine N6-methylation of Active Genes in Fungi.</title>
        <authorList>
            <consortium name="DOE Joint Genome Institute"/>
            <person name="Mondo S.J."/>
            <person name="Dannebaum R.O."/>
            <person name="Kuo R.C."/>
            <person name="Labutti K."/>
            <person name="Haridas S."/>
            <person name="Kuo A."/>
            <person name="Salamov A."/>
            <person name="Ahrendt S.R."/>
            <person name="Lipzen A."/>
            <person name="Sullivan W."/>
            <person name="Andreopoulos W.B."/>
            <person name="Clum A."/>
            <person name="Lindquist E."/>
            <person name="Daum C."/>
            <person name="Ramamoorthy G.K."/>
            <person name="Gryganskyi A."/>
            <person name="Culley D."/>
            <person name="Magnuson J.K."/>
            <person name="James T.Y."/>
            <person name="O'Malley M.A."/>
            <person name="Stajich J.E."/>
            <person name="Spatafora J.W."/>
            <person name="Visel A."/>
            <person name="Grigoriev I.V."/>
        </authorList>
    </citation>
    <scope>NUCLEOTIDE SEQUENCE [LARGE SCALE GENOMIC DNA]</scope>
    <source>
        <strain evidence="11 12">ATCC 12442</strain>
    </source>
</reference>
<feature type="chain" id="PRO_5013299412" description="Copper acquisition factor BIM1-like domain-containing protein" evidence="9">
    <location>
        <begin position="20"/>
        <end position="201"/>
    </location>
</feature>
<dbReference type="GeneID" id="63804581"/>
<dbReference type="GO" id="GO:0005886">
    <property type="term" value="C:plasma membrane"/>
    <property type="evidence" value="ECO:0007669"/>
    <property type="project" value="UniProtKB-SubCell"/>
</dbReference>
<dbReference type="EMBL" id="MCFD01000009">
    <property type="protein sequence ID" value="ORX68680.1"/>
    <property type="molecule type" value="Genomic_DNA"/>
</dbReference>
<sequence length="201" mass="20354">MKFFTGLVAAAAIAQGAFAHMGVIAPKPRSGVVADELLAPCGGGNTLTKNVTTAAVGSKTLFSLKPGHGSGNLIFSYFTDLTVTNDTKATHLLDVQVPQPGIYNTTIDFAQHNLKAGQNIVVQAVYNCTDDGNNEKFYVCFDVSVADSASASSAAESSSEGGAESGLDKSTAAPAKSSTGSASTLKIALGSAVAMLLAAAF</sequence>
<feature type="region of interest" description="Disordered" evidence="8">
    <location>
        <begin position="155"/>
        <end position="178"/>
    </location>
</feature>
<proteinExistence type="predicted"/>
<dbReference type="OrthoDB" id="2146436at2759"/>
<organism evidence="11 12">
    <name type="scientific">Linderina pennispora</name>
    <dbReference type="NCBI Taxonomy" id="61395"/>
    <lineage>
        <taxon>Eukaryota</taxon>
        <taxon>Fungi</taxon>
        <taxon>Fungi incertae sedis</taxon>
        <taxon>Zoopagomycota</taxon>
        <taxon>Kickxellomycotina</taxon>
        <taxon>Kickxellomycetes</taxon>
        <taxon>Kickxellales</taxon>
        <taxon>Kickxellaceae</taxon>
        <taxon>Linderina</taxon>
    </lineage>
</organism>
<dbReference type="RefSeq" id="XP_040742462.1">
    <property type="nucleotide sequence ID" value="XM_040887933.1"/>
</dbReference>
<evidence type="ECO:0000256" key="3">
    <source>
        <dbReference type="ARBA" id="ARBA00022729"/>
    </source>
</evidence>
<evidence type="ECO:0000256" key="5">
    <source>
        <dbReference type="ARBA" id="ARBA00023180"/>
    </source>
</evidence>
<keyword evidence="3 9" id="KW-0732">Signal</keyword>
<name>A0A1Y1W586_9FUNG</name>
<protein>
    <recommendedName>
        <fullName evidence="10">Copper acquisition factor BIM1-like domain-containing protein</fullName>
    </recommendedName>
</protein>
<evidence type="ECO:0000256" key="2">
    <source>
        <dbReference type="ARBA" id="ARBA00022475"/>
    </source>
</evidence>
<evidence type="ECO:0000256" key="8">
    <source>
        <dbReference type="SAM" id="MobiDB-lite"/>
    </source>
</evidence>
<dbReference type="GO" id="GO:0012505">
    <property type="term" value="C:endomembrane system"/>
    <property type="evidence" value="ECO:0007669"/>
    <property type="project" value="UniProtKB-SubCell"/>
</dbReference>
<feature type="signal peptide" evidence="9">
    <location>
        <begin position="1"/>
        <end position="19"/>
    </location>
</feature>
<evidence type="ECO:0000313" key="12">
    <source>
        <dbReference type="Proteomes" id="UP000193922"/>
    </source>
</evidence>
<keyword evidence="2" id="KW-1003">Cell membrane</keyword>
<comment type="caution">
    <text evidence="11">The sequence shown here is derived from an EMBL/GenBank/DDBJ whole genome shotgun (WGS) entry which is preliminary data.</text>
</comment>
<comment type="subcellular location">
    <subcellularLocation>
        <location evidence="1">Cell membrane</location>
    </subcellularLocation>
    <subcellularLocation>
        <location evidence="7">Endomembrane system</location>
        <topology evidence="7">Lipid-anchor</topology>
    </subcellularLocation>
</comment>
<evidence type="ECO:0000256" key="6">
    <source>
        <dbReference type="ARBA" id="ARBA00023288"/>
    </source>
</evidence>
<dbReference type="AlphaFoldDB" id="A0A1Y1W586"/>
<evidence type="ECO:0000313" key="11">
    <source>
        <dbReference type="EMBL" id="ORX68680.1"/>
    </source>
</evidence>
<gene>
    <name evidence="11" type="ORF">DL89DRAFT_268460</name>
</gene>
<keyword evidence="4" id="KW-0472">Membrane</keyword>
<feature type="domain" description="Copper acquisition factor BIM1-like" evidence="10">
    <location>
        <begin position="19"/>
        <end position="155"/>
    </location>
</feature>
<evidence type="ECO:0000256" key="4">
    <source>
        <dbReference type="ARBA" id="ARBA00023136"/>
    </source>
</evidence>
<keyword evidence="5" id="KW-0325">Glycoprotein</keyword>
<keyword evidence="12" id="KW-1185">Reference proteome</keyword>
<dbReference type="Proteomes" id="UP000193922">
    <property type="component" value="Unassembled WGS sequence"/>
</dbReference>